<name>A0A3N1D959_9ACTN</name>
<feature type="domain" description="DUF397" evidence="1">
    <location>
        <begin position="12"/>
        <end position="63"/>
    </location>
</feature>
<dbReference type="EMBL" id="RJKE01000001">
    <property type="protein sequence ID" value="ROO90031.1"/>
    <property type="molecule type" value="Genomic_DNA"/>
</dbReference>
<proteinExistence type="predicted"/>
<organism evidence="2 3">
    <name type="scientific">Actinocorallia herbida</name>
    <dbReference type="NCBI Taxonomy" id="58109"/>
    <lineage>
        <taxon>Bacteria</taxon>
        <taxon>Bacillati</taxon>
        <taxon>Actinomycetota</taxon>
        <taxon>Actinomycetes</taxon>
        <taxon>Streptosporangiales</taxon>
        <taxon>Thermomonosporaceae</taxon>
        <taxon>Actinocorallia</taxon>
    </lineage>
</organism>
<dbReference type="AlphaFoldDB" id="A0A3N1D959"/>
<evidence type="ECO:0000259" key="1">
    <source>
        <dbReference type="Pfam" id="PF04149"/>
    </source>
</evidence>
<reference evidence="2 3" key="1">
    <citation type="submission" date="2018-11" db="EMBL/GenBank/DDBJ databases">
        <title>Sequencing the genomes of 1000 actinobacteria strains.</title>
        <authorList>
            <person name="Klenk H.-P."/>
        </authorList>
    </citation>
    <scope>NUCLEOTIDE SEQUENCE [LARGE SCALE GENOMIC DNA]</scope>
    <source>
        <strain evidence="2 3">DSM 44254</strain>
    </source>
</reference>
<comment type="caution">
    <text evidence="2">The sequence shown here is derived from an EMBL/GenBank/DDBJ whole genome shotgun (WGS) entry which is preliminary data.</text>
</comment>
<evidence type="ECO:0000313" key="3">
    <source>
        <dbReference type="Proteomes" id="UP000272400"/>
    </source>
</evidence>
<evidence type="ECO:0000313" key="2">
    <source>
        <dbReference type="EMBL" id="ROO90031.1"/>
    </source>
</evidence>
<dbReference type="Proteomes" id="UP000272400">
    <property type="component" value="Unassembled WGS sequence"/>
</dbReference>
<dbReference type="Pfam" id="PF04149">
    <property type="entry name" value="DUF397"/>
    <property type="match status" value="1"/>
</dbReference>
<accession>A0A3N1D959</accession>
<dbReference type="OrthoDB" id="3482190at2"/>
<sequence>MIHRDEVLTVIWRKSSYSAPQGSDCVELGELRGGVGIRDSKSPERAQLNVTRGQLRGLTSRIRSGGI</sequence>
<gene>
    <name evidence="2" type="ORF">EDD29_7744</name>
</gene>
<dbReference type="InterPro" id="IPR007278">
    <property type="entry name" value="DUF397"/>
</dbReference>
<dbReference type="RefSeq" id="WP_123669040.1">
    <property type="nucleotide sequence ID" value="NZ_RJKE01000001.1"/>
</dbReference>
<protein>
    <submittedName>
        <fullName evidence="2">Uncharacterized protein DUF397</fullName>
    </submittedName>
</protein>
<keyword evidence="3" id="KW-1185">Reference proteome</keyword>